<accession>A0A8T0CI91</accession>
<reference evidence="1" key="1">
    <citation type="submission" date="2020-05" db="EMBL/GenBank/DDBJ databases">
        <title>WGS assembly of Corymbia citriodora subspecies variegata.</title>
        <authorList>
            <person name="Barry K."/>
            <person name="Hundley H."/>
            <person name="Shu S."/>
            <person name="Jenkins J."/>
            <person name="Grimwood J."/>
            <person name="Baten A."/>
        </authorList>
    </citation>
    <scope>NUCLEOTIDE SEQUENCE</scope>
    <source>
        <strain evidence="1">CV2-018</strain>
    </source>
</reference>
<dbReference type="CDD" id="cd09271">
    <property type="entry name" value="RNase_H2-C"/>
    <property type="match status" value="1"/>
</dbReference>
<gene>
    <name evidence="1" type="ORF">BT93_L1371</name>
</gene>
<dbReference type="AlphaFoldDB" id="A0A8T0CI91"/>
<evidence type="ECO:0000313" key="1">
    <source>
        <dbReference type="EMBL" id="KAF7845659.1"/>
    </source>
</evidence>
<sequence length="133" mass="15110">MSERCSISFLPCKIQKTGAAKISKRYWKPRVQPDSTKTVYFRGRRLRGRVVKLPESMDGNILKLSDKTMQDTVSNDVLDQADHEDPEPVAVVEKLSIFNELTFYGHDILPATEDSMITGLTEWLDLAEAIHKT</sequence>
<dbReference type="GO" id="GO:0006401">
    <property type="term" value="P:RNA catabolic process"/>
    <property type="evidence" value="ECO:0007669"/>
    <property type="project" value="InterPro"/>
</dbReference>
<dbReference type="EMBL" id="MU103545">
    <property type="protein sequence ID" value="KAF7845659.1"/>
    <property type="molecule type" value="Genomic_DNA"/>
</dbReference>
<name>A0A8T0CI91_CORYI</name>
<dbReference type="InterPro" id="IPR013924">
    <property type="entry name" value="RNase_H2_suC"/>
</dbReference>
<comment type="caution">
    <text evidence="1">The sequence shown here is derived from an EMBL/GenBank/DDBJ whole genome shotgun (WGS) entry which is preliminary data.</text>
</comment>
<proteinExistence type="predicted"/>
<dbReference type="Proteomes" id="UP000806378">
    <property type="component" value="Unassembled WGS sequence"/>
</dbReference>
<dbReference type="PANTHER" id="PTHR47204">
    <property type="entry name" value="OS02G0168900 PROTEIN"/>
    <property type="match status" value="1"/>
</dbReference>
<dbReference type="Gramene" id="rna-gnl|WGS:JABURB|Cocit.L1371.1">
    <property type="protein sequence ID" value="cds-KAF7845659.1"/>
    <property type="gene ID" value="gene-BT93_L1371"/>
</dbReference>
<dbReference type="GO" id="GO:0032299">
    <property type="term" value="C:ribonuclease H2 complex"/>
    <property type="evidence" value="ECO:0007669"/>
    <property type="project" value="InterPro"/>
</dbReference>
<organism evidence="1 2">
    <name type="scientific">Corymbia citriodora subsp. variegata</name>
    <dbReference type="NCBI Taxonomy" id="360336"/>
    <lineage>
        <taxon>Eukaryota</taxon>
        <taxon>Viridiplantae</taxon>
        <taxon>Streptophyta</taxon>
        <taxon>Embryophyta</taxon>
        <taxon>Tracheophyta</taxon>
        <taxon>Spermatophyta</taxon>
        <taxon>Magnoliopsida</taxon>
        <taxon>eudicotyledons</taxon>
        <taxon>Gunneridae</taxon>
        <taxon>Pentapetalae</taxon>
        <taxon>rosids</taxon>
        <taxon>malvids</taxon>
        <taxon>Myrtales</taxon>
        <taxon>Myrtaceae</taxon>
        <taxon>Myrtoideae</taxon>
        <taxon>Eucalypteae</taxon>
        <taxon>Corymbia</taxon>
    </lineage>
</organism>
<dbReference type="Gene3D" id="2.40.128.680">
    <property type="match status" value="1"/>
</dbReference>
<dbReference type="PANTHER" id="PTHR47204:SF1">
    <property type="entry name" value="RIBONUCLEASE H2 SUBUNIT C"/>
    <property type="match status" value="1"/>
</dbReference>
<protein>
    <submittedName>
        <fullName evidence="1">Uncharacterized protein</fullName>
    </submittedName>
</protein>
<evidence type="ECO:0000313" key="2">
    <source>
        <dbReference type="Proteomes" id="UP000806378"/>
    </source>
</evidence>
<dbReference type="Pfam" id="PF08615">
    <property type="entry name" value="RNase_H2_suC"/>
    <property type="match status" value="1"/>
</dbReference>
<keyword evidence="2" id="KW-1185">Reference proteome</keyword>
<dbReference type="OrthoDB" id="6222486at2759"/>